<gene>
    <name evidence="6" type="ORF">NARC_140083</name>
</gene>
<dbReference type="Proteomes" id="UP000315289">
    <property type="component" value="Unassembled WGS sequence"/>
</dbReference>
<keyword evidence="7" id="KW-1185">Reference proteome</keyword>
<dbReference type="PANTHER" id="PTHR11933:SF6">
    <property type="entry name" value="THIL AANH DOMAIN-CONTAINING PROTEIN"/>
    <property type="match status" value="1"/>
</dbReference>
<dbReference type="Gene3D" id="3.40.50.620">
    <property type="entry name" value="HUPs"/>
    <property type="match status" value="1"/>
</dbReference>
<feature type="domain" description="Thil AANH" evidence="4">
    <location>
        <begin position="31"/>
        <end position="175"/>
    </location>
</feature>
<keyword evidence="2" id="KW-0067">ATP-binding</keyword>
<name>A0A557SSR5_9ARCH</name>
<keyword evidence="1" id="KW-0547">Nucleotide-binding</keyword>
<reference evidence="6 7" key="1">
    <citation type="journal article" date="2019" name="Front. Microbiol.">
        <title>Ammonia Oxidation by the Arctic Terrestrial Thaumarchaeote Candidatus Nitrosocosmicus arcticus Is Stimulated by Increasing Temperatures.</title>
        <authorList>
            <person name="Alves R.J.E."/>
            <person name="Kerou M."/>
            <person name="Zappe A."/>
            <person name="Bittner R."/>
            <person name="Abby S.S."/>
            <person name="Schmidt H.A."/>
            <person name="Pfeifer K."/>
            <person name="Schleper C."/>
        </authorList>
    </citation>
    <scope>NUCLEOTIDE SEQUENCE [LARGE SCALE GENOMIC DNA]</scope>
    <source>
        <strain evidence="6 7">Kfb</strain>
    </source>
</reference>
<protein>
    <submittedName>
        <fullName evidence="6">tRNA (5-methylaminomethyl-2-thiouridylate)-methyltransferase</fullName>
    </submittedName>
</protein>
<dbReference type="SUPFAM" id="SSF52402">
    <property type="entry name" value="Adenine nucleotide alpha hydrolases-like"/>
    <property type="match status" value="1"/>
</dbReference>
<feature type="domain" description="NFACT protein RNA binding" evidence="5">
    <location>
        <begin position="259"/>
        <end position="368"/>
    </location>
</feature>
<dbReference type="AlphaFoldDB" id="A0A557SSR5"/>
<sequence length="369" mass="41309">MFKSTSTKSIPEEKKELLNHSSKDASDKEKTKAVALLSGGLDSHLAVRMMKEQGIEVEAVAIKTPFCDFDCGKGCGHKVLEVASELDIKLKTVYLGKEYLTMLQNPEHGYGSGMNPCIDCRMMMYDEAKKHMEEIGADFIITGEVLHQRPMSQNSNALSIIEKGTQMEGKVLRPLSARLLPLTNPENNGLINRSMLGSIRGRSRKGQLDLADKYGIADPPNSAGGCLLTDPQFSKRVRDLFKFSVPEPSINDVELLKIGRHFRLNSLSKLIVGRNHAENEMIKSLCNDSDYLVQPVTVPGPTSILRLNVHPDLRKHKSLLELSIRITLRYSDTEAKDVYEVSVVNRRQKLARRISSQPCTKNEVEDYRI</sequence>
<dbReference type="Pfam" id="PF18297">
    <property type="entry name" value="NFACT-R_2"/>
    <property type="match status" value="1"/>
</dbReference>
<comment type="caution">
    <text evidence="6">The sequence shown here is derived from an EMBL/GenBank/DDBJ whole genome shotgun (WGS) entry which is preliminary data.</text>
</comment>
<keyword evidence="6" id="KW-0808">Transferase</keyword>
<evidence type="ECO:0000256" key="2">
    <source>
        <dbReference type="ARBA" id="ARBA00022840"/>
    </source>
</evidence>
<dbReference type="OrthoDB" id="372227at2157"/>
<keyword evidence="6" id="KW-0489">Methyltransferase</keyword>
<evidence type="ECO:0000313" key="6">
    <source>
        <dbReference type="EMBL" id="TVP39628.1"/>
    </source>
</evidence>
<accession>A0A557SSR5</accession>
<dbReference type="InterPro" id="IPR014729">
    <property type="entry name" value="Rossmann-like_a/b/a_fold"/>
</dbReference>
<dbReference type="PANTHER" id="PTHR11933">
    <property type="entry name" value="TRNA 5-METHYLAMINOMETHYL-2-THIOURIDYLATE -METHYLTRANSFERASE"/>
    <property type="match status" value="1"/>
</dbReference>
<organism evidence="6 7">
    <name type="scientific">Candidatus Nitrosocosmicus arcticus</name>
    <dbReference type="NCBI Taxonomy" id="2035267"/>
    <lineage>
        <taxon>Archaea</taxon>
        <taxon>Nitrososphaerota</taxon>
        <taxon>Nitrososphaeria</taxon>
        <taxon>Nitrososphaerales</taxon>
        <taxon>Nitrososphaeraceae</taxon>
        <taxon>Candidatus Nitrosocosmicus</taxon>
    </lineage>
</organism>
<evidence type="ECO:0000256" key="3">
    <source>
        <dbReference type="SAM" id="MobiDB-lite"/>
    </source>
</evidence>
<dbReference type="Pfam" id="PF02568">
    <property type="entry name" value="ThiI"/>
    <property type="match status" value="1"/>
</dbReference>
<evidence type="ECO:0000313" key="7">
    <source>
        <dbReference type="Proteomes" id="UP000315289"/>
    </source>
</evidence>
<dbReference type="GO" id="GO:0004810">
    <property type="term" value="F:CCA tRNA nucleotidyltransferase activity"/>
    <property type="evidence" value="ECO:0007669"/>
    <property type="project" value="InterPro"/>
</dbReference>
<dbReference type="InterPro" id="IPR059101">
    <property type="entry name" value="NFACT-R_2"/>
</dbReference>
<evidence type="ECO:0000256" key="1">
    <source>
        <dbReference type="ARBA" id="ARBA00022741"/>
    </source>
</evidence>
<dbReference type="GO" id="GO:0005524">
    <property type="term" value="F:ATP binding"/>
    <property type="evidence" value="ECO:0007669"/>
    <property type="project" value="UniProtKB-KW"/>
</dbReference>
<feature type="region of interest" description="Disordered" evidence="3">
    <location>
        <begin position="1"/>
        <end position="26"/>
    </location>
</feature>
<evidence type="ECO:0000259" key="5">
    <source>
        <dbReference type="Pfam" id="PF18297"/>
    </source>
</evidence>
<dbReference type="InterPro" id="IPR020536">
    <property type="entry name" value="ThiI_AANH"/>
</dbReference>
<proteinExistence type="predicted"/>
<feature type="compositionally biased region" description="Basic and acidic residues" evidence="3">
    <location>
        <begin position="10"/>
        <end position="26"/>
    </location>
</feature>
<evidence type="ECO:0000259" key="4">
    <source>
        <dbReference type="Pfam" id="PF02568"/>
    </source>
</evidence>
<dbReference type="RefSeq" id="WP_144733490.1">
    <property type="nucleotide sequence ID" value="NZ_ML675589.1"/>
</dbReference>
<dbReference type="GO" id="GO:0008168">
    <property type="term" value="F:methyltransferase activity"/>
    <property type="evidence" value="ECO:0007669"/>
    <property type="project" value="UniProtKB-KW"/>
</dbReference>
<dbReference type="EMBL" id="VOAH01000014">
    <property type="protein sequence ID" value="TVP39628.1"/>
    <property type="molecule type" value="Genomic_DNA"/>
</dbReference>
<dbReference type="GO" id="GO:0032259">
    <property type="term" value="P:methylation"/>
    <property type="evidence" value="ECO:0007669"/>
    <property type="project" value="UniProtKB-KW"/>
</dbReference>